<feature type="domain" description="RNA polymerase sigma-70 region 2" evidence="5">
    <location>
        <begin position="16"/>
        <end position="75"/>
    </location>
</feature>
<dbReference type="EMBL" id="VTUX01000003">
    <property type="protein sequence ID" value="KAA1192403.1"/>
    <property type="molecule type" value="Genomic_DNA"/>
</dbReference>
<keyword evidence="3" id="KW-0731">Sigma factor</keyword>
<dbReference type="GO" id="GO:0006352">
    <property type="term" value="P:DNA-templated transcription initiation"/>
    <property type="evidence" value="ECO:0007669"/>
    <property type="project" value="InterPro"/>
</dbReference>
<gene>
    <name evidence="7" type="ORF">F0M18_06935</name>
</gene>
<organism evidence="7 8">
    <name type="scientific">Pseudohalioglobus sediminis</name>
    <dbReference type="NCBI Taxonomy" id="2606449"/>
    <lineage>
        <taxon>Bacteria</taxon>
        <taxon>Pseudomonadati</taxon>
        <taxon>Pseudomonadota</taxon>
        <taxon>Gammaproteobacteria</taxon>
        <taxon>Cellvibrionales</taxon>
        <taxon>Halieaceae</taxon>
        <taxon>Pseudohalioglobus</taxon>
    </lineage>
</organism>
<evidence type="ECO:0000259" key="6">
    <source>
        <dbReference type="Pfam" id="PF08281"/>
    </source>
</evidence>
<dbReference type="SUPFAM" id="SSF88946">
    <property type="entry name" value="Sigma2 domain of RNA polymerase sigma factors"/>
    <property type="match status" value="1"/>
</dbReference>
<evidence type="ECO:0000313" key="8">
    <source>
        <dbReference type="Proteomes" id="UP000323708"/>
    </source>
</evidence>
<dbReference type="InterPro" id="IPR013325">
    <property type="entry name" value="RNA_pol_sigma_r2"/>
</dbReference>
<dbReference type="AlphaFoldDB" id="A0A5B0WZC5"/>
<dbReference type="InterPro" id="IPR014284">
    <property type="entry name" value="RNA_pol_sigma-70_dom"/>
</dbReference>
<dbReference type="CDD" id="cd06171">
    <property type="entry name" value="Sigma70_r4"/>
    <property type="match status" value="1"/>
</dbReference>
<feature type="domain" description="RNA polymerase sigma factor 70 region 4 type 2" evidence="6">
    <location>
        <begin position="104"/>
        <end position="156"/>
    </location>
</feature>
<dbReference type="InterPro" id="IPR036388">
    <property type="entry name" value="WH-like_DNA-bd_sf"/>
</dbReference>
<dbReference type="InterPro" id="IPR039425">
    <property type="entry name" value="RNA_pol_sigma-70-like"/>
</dbReference>
<dbReference type="Gene3D" id="1.10.1740.10">
    <property type="match status" value="1"/>
</dbReference>
<keyword evidence="4" id="KW-0804">Transcription</keyword>
<evidence type="ECO:0000256" key="2">
    <source>
        <dbReference type="ARBA" id="ARBA00023015"/>
    </source>
</evidence>
<dbReference type="InterPro" id="IPR007627">
    <property type="entry name" value="RNA_pol_sigma70_r2"/>
</dbReference>
<dbReference type="Pfam" id="PF04542">
    <property type="entry name" value="Sigma70_r2"/>
    <property type="match status" value="1"/>
</dbReference>
<dbReference type="Pfam" id="PF08281">
    <property type="entry name" value="Sigma70_r4_2"/>
    <property type="match status" value="1"/>
</dbReference>
<dbReference type="GO" id="GO:0016987">
    <property type="term" value="F:sigma factor activity"/>
    <property type="evidence" value="ECO:0007669"/>
    <property type="project" value="UniProtKB-KW"/>
</dbReference>
<dbReference type="PANTHER" id="PTHR43133">
    <property type="entry name" value="RNA POLYMERASE ECF-TYPE SIGMA FACTO"/>
    <property type="match status" value="1"/>
</dbReference>
<comment type="similarity">
    <text evidence="1">Belongs to the sigma-70 factor family. ECF subfamily.</text>
</comment>
<dbReference type="NCBIfam" id="TIGR02937">
    <property type="entry name" value="sigma70-ECF"/>
    <property type="match status" value="1"/>
</dbReference>
<protein>
    <submittedName>
        <fullName evidence="7">RNA polymerase sigma factor</fullName>
    </submittedName>
</protein>
<keyword evidence="2" id="KW-0805">Transcription regulation</keyword>
<dbReference type="Gene3D" id="1.10.10.10">
    <property type="entry name" value="Winged helix-like DNA-binding domain superfamily/Winged helix DNA-binding domain"/>
    <property type="match status" value="1"/>
</dbReference>
<accession>A0A5B0WZC5</accession>
<sequence length="167" mass="18547">MPTLSDSQREALMAELGGLRRFCYSLTGNNADADDLLQSTVERLLQKGMPEDAHAAKWSYRVCKNVWIDELRSRDVRQRYPATVTDSEVALSTQEVAAGEQELDAVAAALDQLPEDQRLALSLVSIEGKTYAEAAEILEVPVGTIMSRIARARKNLLQHYSPQRDEG</sequence>
<dbReference type="InterPro" id="IPR013324">
    <property type="entry name" value="RNA_pol_sigma_r3/r4-like"/>
</dbReference>
<evidence type="ECO:0000256" key="4">
    <source>
        <dbReference type="ARBA" id="ARBA00023163"/>
    </source>
</evidence>
<name>A0A5B0WZC5_9GAMM</name>
<dbReference type="Proteomes" id="UP000323708">
    <property type="component" value="Unassembled WGS sequence"/>
</dbReference>
<dbReference type="RefSeq" id="WP_149610695.1">
    <property type="nucleotide sequence ID" value="NZ_VTUX01000003.1"/>
</dbReference>
<dbReference type="GO" id="GO:0003677">
    <property type="term" value="F:DNA binding"/>
    <property type="evidence" value="ECO:0007669"/>
    <property type="project" value="InterPro"/>
</dbReference>
<evidence type="ECO:0000259" key="5">
    <source>
        <dbReference type="Pfam" id="PF04542"/>
    </source>
</evidence>
<evidence type="ECO:0000256" key="3">
    <source>
        <dbReference type="ARBA" id="ARBA00023082"/>
    </source>
</evidence>
<keyword evidence="8" id="KW-1185">Reference proteome</keyword>
<dbReference type="PANTHER" id="PTHR43133:SF25">
    <property type="entry name" value="RNA POLYMERASE SIGMA FACTOR RFAY-RELATED"/>
    <property type="match status" value="1"/>
</dbReference>
<proteinExistence type="inferred from homology"/>
<comment type="caution">
    <text evidence="7">The sequence shown here is derived from an EMBL/GenBank/DDBJ whole genome shotgun (WGS) entry which is preliminary data.</text>
</comment>
<evidence type="ECO:0000256" key="1">
    <source>
        <dbReference type="ARBA" id="ARBA00010641"/>
    </source>
</evidence>
<dbReference type="SUPFAM" id="SSF88659">
    <property type="entry name" value="Sigma3 and sigma4 domains of RNA polymerase sigma factors"/>
    <property type="match status" value="1"/>
</dbReference>
<dbReference type="InterPro" id="IPR013249">
    <property type="entry name" value="RNA_pol_sigma70_r4_t2"/>
</dbReference>
<evidence type="ECO:0000313" key="7">
    <source>
        <dbReference type="EMBL" id="KAA1192403.1"/>
    </source>
</evidence>
<reference evidence="7 8" key="1">
    <citation type="submission" date="2019-09" db="EMBL/GenBank/DDBJ databases">
        <authorList>
            <person name="Chen X.-Y."/>
        </authorList>
    </citation>
    <scope>NUCLEOTIDE SEQUENCE [LARGE SCALE GENOMIC DNA]</scope>
    <source>
        <strain evidence="7 8">NY5</strain>
    </source>
</reference>